<accession>A0A835WPB3</accession>
<comment type="caution">
    <text evidence="1">The sequence shown here is derived from an EMBL/GenBank/DDBJ whole genome shotgun (WGS) entry which is preliminary data.</text>
</comment>
<proteinExistence type="predicted"/>
<name>A0A835WPB3_9CHLO</name>
<protein>
    <submittedName>
        <fullName evidence="1">Uncharacterized protein</fullName>
    </submittedName>
</protein>
<dbReference type="PANTHER" id="PTHR35548">
    <property type="entry name" value="EXPRESSED PROTEIN"/>
    <property type="match status" value="1"/>
</dbReference>
<dbReference type="OrthoDB" id="1875050at2759"/>
<organism evidence="1 2">
    <name type="scientific">Chlamydomonas schloesseri</name>
    <dbReference type="NCBI Taxonomy" id="2026947"/>
    <lineage>
        <taxon>Eukaryota</taxon>
        <taxon>Viridiplantae</taxon>
        <taxon>Chlorophyta</taxon>
        <taxon>core chlorophytes</taxon>
        <taxon>Chlorophyceae</taxon>
        <taxon>CS clade</taxon>
        <taxon>Chlamydomonadales</taxon>
        <taxon>Chlamydomonadaceae</taxon>
        <taxon>Chlamydomonas</taxon>
    </lineage>
</organism>
<dbReference type="EMBL" id="JAEHOD010000011">
    <property type="protein sequence ID" value="KAG2450285.1"/>
    <property type="molecule type" value="Genomic_DNA"/>
</dbReference>
<evidence type="ECO:0000313" key="1">
    <source>
        <dbReference type="EMBL" id="KAG2450285.1"/>
    </source>
</evidence>
<gene>
    <name evidence="1" type="ORF">HYH02_004794</name>
</gene>
<dbReference type="Proteomes" id="UP000613740">
    <property type="component" value="Unassembled WGS sequence"/>
</dbReference>
<evidence type="ECO:0000313" key="2">
    <source>
        <dbReference type="Proteomes" id="UP000613740"/>
    </source>
</evidence>
<keyword evidence="2" id="KW-1185">Reference proteome</keyword>
<sequence length="116" mass="12072">MASNKLGGQAFSSQPAPDDDWAVSDKFCCERVCVTDKLVGKVGGPAKDATKGNCVTVCGVSAQDACTDACARAVCVSASHVPAWNDACIRRCNAECLRTKQQQGAAAPVPPTQQQQ</sequence>
<dbReference type="PANTHER" id="PTHR35548:SF1">
    <property type="entry name" value="EXPRESSED PROTEIN"/>
    <property type="match status" value="1"/>
</dbReference>
<dbReference type="AlphaFoldDB" id="A0A835WPB3"/>
<reference evidence="1" key="1">
    <citation type="journal article" date="2020" name="bioRxiv">
        <title>Comparative genomics of Chlamydomonas.</title>
        <authorList>
            <person name="Craig R.J."/>
            <person name="Hasan A.R."/>
            <person name="Ness R.W."/>
            <person name="Keightley P.D."/>
        </authorList>
    </citation>
    <scope>NUCLEOTIDE SEQUENCE</scope>
    <source>
        <strain evidence="1">CCAP 11/173</strain>
    </source>
</reference>
<dbReference type="InterPro" id="IPR038934">
    <property type="entry name" value="At5g64816-like"/>
</dbReference>